<protein>
    <submittedName>
        <fullName evidence="1">Uncharacterized protein</fullName>
    </submittedName>
</protein>
<sequence length="97" mass="10951">MIASIPFHASQKNPHDFVGHVLTVDRKTGRAYVRTTLTAKTNGRQTREKRELREFFASATVTETRSLLELIGKLAQGTLQRHLESREEARQQAAYAG</sequence>
<dbReference type="RefSeq" id="WP_143559632.1">
    <property type="nucleotide sequence ID" value="NZ_NBBI01000003.1"/>
</dbReference>
<dbReference type="AlphaFoldDB" id="A0A245ZKZ4"/>
<reference evidence="1 2" key="1">
    <citation type="submission" date="2017-03" db="EMBL/GenBank/DDBJ databases">
        <title>Genome sequence of Sphingomonas dokdonensis DSM 21029.</title>
        <authorList>
            <person name="Poehlein A."/>
            <person name="Wuebbeler J.H."/>
            <person name="Steinbuechel A."/>
            <person name="Daniel R."/>
        </authorList>
    </citation>
    <scope>NUCLEOTIDE SEQUENCE [LARGE SCALE GENOMIC DNA]</scope>
    <source>
        <strain evidence="1 2">DSM 21029</strain>
    </source>
</reference>
<evidence type="ECO:0000313" key="1">
    <source>
        <dbReference type="EMBL" id="OWK30412.1"/>
    </source>
</evidence>
<proteinExistence type="predicted"/>
<dbReference type="Proteomes" id="UP000197290">
    <property type="component" value="Unassembled WGS sequence"/>
</dbReference>
<name>A0A245ZKZ4_9SPHN</name>
<keyword evidence="2" id="KW-1185">Reference proteome</keyword>
<gene>
    <name evidence="1" type="ORF">SPDO_20980</name>
</gene>
<dbReference type="EMBL" id="NBBI01000003">
    <property type="protein sequence ID" value="OWK30412.1"/>
    <property type="molecule type" value="Genomic_DNA"/>
</dbReference>
<organism evidence="1 2">
    <name type="scientific">Sphingomonas dokdonensis</name>
    <dbReference type="NCBI Taxonomy" id="344880"/>
    <lineage>
        <taxon>Bacteria</taxon>
        <taxon>Pseudomonadati</taxon>
        <taxon>Pseudomonadota</taxon>
        <taxon>Alphaproteobacteria</taxon>
        <taxon>Sphingomonadales</taxon>
        <taxon>Sphingomonadaceae</taxon>
        <taxon>Sphingomonas</taxon>
    </lineage>
</organism>
<comment type="caution">
    <text evidence="1">The sequence shown here is derived from an EMBL/GenBank/DDBJ whole genome shotgun (WGS) entry which is preliminary data.</text>
</comment>
<accession>A0A245ZKZ4</accession>
<evidence type="ECO:0000313" key="2">
    <source>
        <dbReference type="Proteomes" id="UP000197290"/>
    </source>
</evidence>